<comment type="caution">
    <text evidence="2">The sequence shown here is derived from an EMBL/GenBank/DDBJ whole genome shotgun (WGS) entry which is preliminary data.</text>
</comment>
<dbReference type="Proteomes" id="UP000028607">
    <property type="component" value="Unassembled WGS sequence"/>
</dbReference>
<accession>A0A085TXP7</accession>
<reference evidence="3" key="1">
    <citation type="submission" date="2013-04" db="EMBL/GenBank/DDBJ databases">
        <title>Thioclava sp. 13D2W-2 Genome Sequencing.</title>
        <authorList>
            <person name="Lai Q."/>
            <person name="Li G."/>
            <person name="Shao Z."/>
        </authorList>
    </citation>
    <scope>NUCLEOTIDE SEQUENCE [LARGE SCALE GENOMIC DNA]</scope>
    <source>
        <strain evidence="3">13D2W-2</strain>
    </source>
</reference>
<dbReference type="EMBL" id="AQRC01000005">
    <property type="protein sequence ID" value="KFE35494.1"/>
    <property type="molecule type" value="Genomic_DNA"/>
</dbReference>
<feature type="region of interest" description="Disordered" evidence="1">
    <location>
        <begin position="337"/>
        <end position="358"/>
    </location>
</feature>
<gene>
    <name evidence="2" type="ORF">DW2_08692</name>
</gene>
<proteinExistence type="predicted"/>
<feature type="compositionally biased region" description="Gly residues" evidence="1">
    <location>
        <begin position="346"/>
        <end position="358"/>
    </location>
</feature>
<organism evidence="2 3">
    <name type="scientific">Thioclava atlantica</name>
    <dbReference type="NCBI Taxonomy" id="1317124"/>
    <lineage>
        <taxon>Bacteria</taxon>
        <taxon>Pseudomonadati</taxon>
        <taxon>Pseudomonadota</taxon>
        <taxon>Alphaproteobacteria</taxon>
        <taxon>Rhodobacterales</taxon>
        <taxon>Paracoccaceae</taxon>
        <taxon>Thioclava</taxon>
    </lineage>
</organism>
<evidence type="ECO:0000313" key="2">
    <source>
        <dbReference type="EMBL" id="KFE35494.1"/>
    </source>
</evidence>
<dbReference type="AlphaFoldDB" id="A0A085TXP7"/>
<keyword evidence="3" id="KW-1185">Reference proteome</keyword>
<evidence type="ECO:0000313" key="3">
    <source>
        <dbReference type="Proteomes" id="UP000028607"/>
    </source>
</evidence>
<name>A0A085TXP7_9RHOB</name>
<sequence length="358" mass="38583">MHPGKSRGGKGKKASERFLDLHPAAGLREHDCIEKTLNLGAGPGTIYFASRIQEMRKLRLRHDRFDEVTPKGAVHCLFCGAGNASGFHFDLSQDGHRSIFGNAELIAVAALGVIAVAQLQHMILAVSDIEEINDGRSRGPGCAAGTTIDMSTLHVGACNPLFMAAFVPIHTVIRVIRKIRAEPLPTSLDRFVFFAREVANLAARFHFASSSPPDELELSAQGVATACLIETVTGVGDVVAEEIKTGQLRCFASPSILTRRAGDTRGAQGEELLCNMRSAFLTFEDYVIAIAHSAIDAKALIHRDLDPLVMDFAGYLLPRLGWSGTRTTRNIERGVVPGRDDKGRLRGGGRNVVSHGGL</sequence>
<protein>
    <submittedName>
        <fullName evidence="2">Uncharacterized protein</fullName>
    </submittedName>
</protein>
<reference evidence="2 3" key="2">
    <citation type="journal article" date="2015" name="Antonie Van Leeuwenhoek">
        <title>Thioclava indica sp. nov., isolated from surface seawater of the Indian Ocean.</title>
        <authorList>
            <person name="Liu Y."/>
            <person name="Lai Q."/>
            <person name="Du J."/>
            <person name="Xu H."/>
            <person name="Jiang L."/>
            <person name="Shao Z."/>
        </authorList>
    </citation>
    <scope>NUCLEOTIDE SEQUENCE [LARGE SCALE GENOMIC DNA]</scope>
    <source>
        <strain evidence="2 3">13D2W-2</strain>
    </source>
</reference>
<evidence type="ECO:0000256" key="1">
    <source>
        <dbReference type="SAM" id="MobiDB-lite"/>
    </source>
</evidence>